<reference evidence="2" key="1">
    <citation type="submission" date="2018-06" db="EMBL/GenBank/DDBJ databases">
        <title>Complete genome of Pseudomonas insecticola strain QZS01.</title>
        <authorList>
            <person name="Wang J."/>
            <person name="Su Q."/>
        </authorList>
    </citation>
    <scope>NUCLEOTIDE SEQUENCE [LARGE SCALE GENOMIC DNA]</scope>
    <source>
        <strain evidence="2">QZS01</strain>
    </source>
</reference>
<dbReference type="Proteomes" id="UP000273143">
    <property type="component" value="Chromosome"/>
</dbReference>
<dbReference type="KEGG" id="emo:DM558_05585"/>
<gene>
    <name evidence="1" type="ORF">DM558_05585</name>
</gene>
<dbReference type="RefSeq" id="WP_127162516.1">
    <property type="nucleotide sequence ID" value="NZ_CP029822.1"/>
</dbReference>
<organism evidence="1 2">
    <name type="scientific">Entomomonas moraniae</name>
    <dbReference type="NCBI Taxonomy" id="2213226"/>
    <lineage>
        <taxon>Bacteria</taxon>
        <taxon>Pseudomonadati</taxon>
        <taxon>Pseudomonadota</taxon>
        <taxon>Gammaproteobacteria</taxon>
        <taxon>Pseudomonadales</taxon>
        <taxon>Pseudomonadaceae</taxon>
        <taxon>Entomomonas</taxon>
    </lineage>
</organism>
<protein>
    <submittedName>
        <fullName evidence="1">Uncharacterized protein</fullName>
    </submittedName>
</protein>
<dbReference type="EMBL" id="CP029822">
    <property type="protein sequence ID" value="AZS50280.1"/>
    <property type="molecule type" value="Genomic_DNA"/>
</dbReference>
<evidence type="ECO:0000313" key="1">
    <source>
        <dbReference type="EMBL" id="AZS50280.1"/>
    </source>
</evidence>
<accession>A0A3Q9JIH5</accession>
<dbReference type="AlphaFoldDB" id="A0A3Q9JIH5"/>
<keyword evidence="2" id="KW-1185">Reference proteome</keyword>
<name>A0A3Q9JIH5_9GAMM</name>
<evidence type="ECO:0000313" key="2">
    <source>
        <dbReference type="Proteomes" id="UP000273143"/>
    </source>
</evidence>
<proteinExistence type="predicted"/>
<sequence length="75" mass="8397">MSNVAINVDNIVNLLKSSTTVQEINRVLDEVASLTHTKIRDIQRNMFSAMRLAKAGGNPLMVKIMELAEKRKSEI</sequence>